<reference evidence="3" key="2">
    <citation type="submission" date="2015-01" db="EMBL/GenBank/DDBJ databases">
        <title>Evolutionary Origins and Diversification of the Mycorrhizal Mutualists.</title>
        <authorList>
            <consortium name="DOE Joint Genome Institute"/>
            <consortium name="Mycorrhizal Genomics Consortium"/>
            <person name="Kohler A."/>
            <person name="Kuo A."/>
            <person name="Nagy L.G."/>
            <person name="Floudas D."/>
            <person name="Copeland A."/>
            <person name="Barry K.W."/>
            <person name="Cichocki N."/>
            <person name="Veneault-Fourrey C."/>
            <person name="LaButti K."/>
            <person name="Lindquist E.A."/>
            <person name="Lipzen A."/>
            <person name="Lundell T."/>
            <person name="Morin E."/>
            <person name="Murat C."/>
            <person name="Riley R."/>
            <person name="Ohm R."/>
            <person name="Sun H."/>
            <person name="Tunlid A."/>
            <person name="Henrissat B."/>
            <person name="Grigoriev I.V."/>
            <person name="Hibbett D.S."/>
            <person name="Martin F."/>
        </authorList>
    </citation>
    <scope>NUCLEOTIDE SEQUENCE [LARGE SCALE GENOMIC DNA]</scope>
    <source>
        <strain evidence="3">h7</strain>
    </source>
</reference>
<gene>
    <name evidence="2" type="ORF">M413DRAFT_32037</name>
</gene>
<protein>
    <submittedName>
        <fullName evidence="2">Uncharacterized protein</fullName>
    </submittedName>
</protein>
<feature type="region of interest" description="Disordered" evidence="1">
    <location>
        <begin position="352"/>
        <end position="452"/>
    </location>
</feature>
<dbReference type="EMBL" id="KN831810">
    <property type="protein sequence ID" value="KIM35994.1"/>
    <property type="molecule type" value="Genomic_DNA"/>
</dbReference>
<accession>A0A0C3BV95</accession>
<name>A0A0C3BV95_HEBCY</name>
<organism evidence="2 3">
    <name type="scientific">Hebeloma cylindrosporum</name>
    <dbReference type="NCBI Taxonomy" id="76867"/>
    <lineage>
        <taxon>Eukaryota</taxon>
        <taxon>Fungi</taxon>
        <taxon>Dikarya</taxon>
        <taxon>Basidiomycota</taxon>
        <taxon>Agaricomycotina</taxon>
        <taxon>Agaricomycetes</taxon>
        <taxon>Agaricomycetidae</taxon>
        <taxon>Agaricales</taxon>
        <taxon>Agaricineae</taxon>
        <taxon>Hymenogastraceae</taxon>
        <taxon>Hebeloma</taxon>
    </lineage>
</organism>
<evidence type="ECO:0000313" key="3">
    <source>
        <dbReference type="Proteomes" id="UP000053424"/>
    </source>
</evidence>
<keyword evidence="3" id="KW-1185">Reference proteome</keyword>
<evidence type="ECO:0000313" key="2">
    <source>
        <dbReference type="EMBL" id="KIM35994.1"/>
    </source>
</evidence>
<reference evidence="2 3" key="1">
    <citation type="submission" date="2014-04" db="EMBL/GenBank/DDBJ databases">
        <authorList>
            <consortium name="DOE Joint Genome Institute"/>
            <person name="Kuo A."/>
            <person name="Gay G."/>
            <person name="Dore J."/>
            <person name="Kohler A."/>
            <person name="Nagy L.G."/>
            <person name="Floudas D."/>
            <person name="Copeland A."/>
            <person name="Barry K.W."/>
            <person name="Cichocki N."/>
            <person name="Veneault-Fourrey C."/>
            <person name="LaButti K."/>
            <person name="Lindquist E.A."/>
            <person name="Lipzen A."/>
            <person name="Lundell T."/>
            <person name="Morin E."/>
            <person name="Murat C."/>
            <person name="Sun H."/>
            <person name="Tunlid A."/>
            <person name="Henrissat B."/>
            <person name="Grigoriev I.V."/>
            <person name="Hibbett D.S."/>
            <person name="Martin F."/>
            <person name="Nordberg H.P."/>
            <person name="Cantor M.N."/>
            <person name="Hua S.X."/>
        </authorList>
    </citation>
    <scope>NUCLEOTIDE SEQUENCE [LARGE SCALE GENOMIC DNA]</scope>
    <source>
        <strain evidence="3">h7</strain>
    </source>
</reference>
<dbReference type="OrthoDB" id="3062783at2759"/>
<evidence type="ECO:0000256" key="1">
    <source>
        <dbReference type="SAM" id="MobiDB-lite"/>
    </source>
</evidence>
<feature type="compositionally biased region" description="Polar residues" evidence="1">
    <location>
        <begin position="270"/>
        <end position="282"/>
    </location>
</feature>
<dbReference type="HOGENOM" id="CLU_605589_0_0_1"/>
<dbReference type="Proteomes" id="UP000053424">
    <property type="component" value="Unassembled WGS sequence"/>
</dbReference>
<feature type="region of interest" description="Disordered" evidence="1">
    <location>
        <begin position="170"/>
        <end position="191"/>
    </location>
</feature>
<dbReference type="AlphaFoldDB" id="A0A0C3BV95"/>
<sequence>MARPQNFQRPFHPFSPFNPVCMFGDEDIARCQNEVYYMTGRLRAILLARLDGSHTERHWGWWNIRFSQEVQLANSLMGWATIAGSSVDIPYLLRSICVFGPFLVESYQVTFSADMERLLRNPPEHRGQSAVTYPEGQAKFINEWWTEGSDQKEALTMELLHTLCHQPPDLLQDKPPAPREPQPNVRNNSTKAQQCPNCVKSLGIARRASTALKECLVQQEAFRQFAEWSAAESQRFSLGCKFLYEQARTLGRKVELEDLVKWAPEPSPLPSSMTDPEQTTYPSEEGIDWDQYPYEDTQGPLLSADPSQGEQGDPETFSAVVPAPDRPSEDHIGEDGFIISRWSEMVAAPAPALAPGRSSDHIGHNGTLVGAPASQIAPVDPLPLQEPQDVQMGGPLSPVGTEISSTGLSDVYDRADEDLDPDRALSDDYEGGESEEDSESEAESEYEDEADV</sequence>
<proteinExistence type="predicted"/>
<feature type="compositionally biased region" description="Acidic residues" evidence="1">
    <location>
        <begin position="427"/>
        <end position="452"/>
    </location>
</feature>
<feature type="region of interest" description="Disordered" evidence="1">
    <location>
        <begin position="264"/>
        <end position="333"/>
    </location>
</feature>